<evidence type="ECO:0000313" key="3">
    <source>
        <dbReference type="Proteomes" id="UP000297245"/>
    </source>
</evidence>
<dbReference type="Proteomes" id="UP000297245">
    <property type="component" value="Unassembled WGS sequence"/>
</dbReference>
<dbReference type="EMBL" id="ML179525">
    <property type="protein sequence ID" value="THU85855.1"/>
    <property type="molecule type" value="Genomic_DNA"/>
</dbReference>
<keyword evidence="1" id="KW-0812">Transmembrane</keyword>
<sequence length="92" mass="10112">MITTTVSFSADITLLCSSSTYLLTLKRVIPVFLIPEQIVLSTAVSLLSVVGLSSALVTTSSACTTYQSRRLTQQTSSIRLRLPTRTQLYWNP</sequence>
<evidence type="ECO:0000313" key="2">
    <source>
        <dbReference type="EMBL" id="THU85855.1"/>
    </source>
</evidence>
<reference evidence="2 3" key="1">
    <citation type="journal article" date="2019" name="Nat. Ecol. Evol.">
        <title>Megaphylogeny resolves global patterns of mushroom evolution.</title>
        <authorList>
            <person name="Varga T."/>
            <person name="Krizsan K."/>
            <person name="Foldi C."/>
            <person name="Dima B."/>
            <person name="Sanchez-Garcia M."/>
            <person name="Sanchez-Ramirez S."/>
            <person name="Szollosi G.J."/>
            <person name="Szarkandi J.G."/>
            <person name="Papp V."/>
            <person name="Albert L."/>
            <person name="Andreopoulos W."/>
            <person name="Angelini C."/>
            <person name="Antonin V."/>
            <person name="Barry K.W."/>
            <person name="Bougher N.L."/>
            <person name="Buchanan P."/>
            <person name="Buyck B."/>
            <person name="Bense V."/>
            <person name="Catcheside P."/>
            <person name="Chovatia M."/>
            <person name="Cooper J."/>
            <person name="Damon W."/>
            <person name="Desjardin D."/>
            <person name="Finy P."/>
            <person name="Geml J."/>
            <person name="Haridas S."/>
            <person name="Hughes K."/>
            <person name="Justo A."/>
            <person name="Karasinski D."/>
            <person name="Kautmanova I."/>
            <person name="Kiss B."/>
            <person name="Kocsube S."/>
            <person name="Kotiranta H."/>
            <person name="LaButti K.M."/>
            <person name="Lechner B.E."/>
            <person name="Liimatainen K."/>
            <person name="Lipzen A."/>
            <person name="Lukacs Z."/>
            <person name="Mihaltcheva S."/>
            <person name="Morgado L.N."/>
            <person name="Niskanen T."/>
            <person name="Noordeloos M.E."/>
            <person name="Ohm R.A."/>
            <person name="Ortiz-Santana B."/>
            <person name="Ovrebo C."/>
            <person name="Racz N."/>
            <person name="Riley R."/>
            <person name="Savchenko A."/>
            <person name="Shiryaev A."/>
            <person name="Soop K."/>
            <person name="Spirin V."/>
            <person name="Szebenyi C."/>
            <person name="Tomsovsky M."/>
            <person name="Tulloss R.E."/>
            <person name="Uehling J."/>
            <person name="Grigoriev I.V."/>
            <person name="Vagvolgyi C."/>
            <person name="Papp T."/>
            <person name="Martin F.M."/>
            <person name="Miettinen O."/>
            <person name="Hibbett D.S."/>
            <person name="Nagy L.G."/>
        </authorList>
    </citation>
    <scope>NUCLEOTIDE SEQUENCE [LARGE SCALE GENOMIC DNA]</scope>
    <source>
        <strain evidence="2 3">CBS 962.96</strain>
    </source>
</reference>
<organism evidence="2 3">
    <name type="scientific">Dendrothele bispora (strain CBS 962.96)</name>
    <dbReference type="NCBI Taxonomy" id="1314807"/>
    <lineage>
        <taxon>Eukaryota</taxon>
        <taxon>Fungi</taxon>
        <taxon>Dikarya</taxon>
        <taxon>Basidiomycota</taxon>
        <taxon>Agaricomycotina</taxon>
        <taxon>Agaricomycetes</taxon>
        <taxon>Agaricomycetidae</taxon>
        <taxon>Agaricales</taxon>
        <taxon>Agaricales incertae sedis</taxon>
        <taxon>Dendrothele</taxon>
    </lineage>
</organism>
<keyword evidence="1" id="KW-0472">Membrane</keyword>
<proteinExistence type="predicted"/>
<accession>A0A4V4HD58</accession>
<keyword evidence="1" id="KW-1133">Transmembrane helix</keyword>
<keyword evidence="3" id="KW-1185">Reference proteome</keyword>
<feature type="transmembrane region" description="Helical" evidence="1">
    <location>
        <begin position="37"/>
        <end position="57"/>
    </location>
</feature>
<gene>
    <name evidence="2" type="ORF">K435DRAFT_377998</name>
</gene>
<protein>
    <submittedName>
        <fullName evidence="2">Uncharacterized protein</fullName>
    </submittedName>
</protein>
<name>A0A4V4HD58_DENBC</name>
<dbReference type="AlphaFoldDB" id="A0A4V4HD58"/>
<feature type="transmembrane region" description="Helical" evidence="1">
    <location>
        <begin position="6"/>
        <end position="25"/>
    </location>
</feature>
<evidence type="ECO:0000256" key="1">
    <source>
        <dbReference type="SAM" id="Phobius"/>
    </source>
</evidence>